<comment type="catalytic activity">
    <reaction evidence="2">
        <text>2 GTP = 3',3'-c-di-GMP + 2 diphosphate</text>
        <dbReference type="Rhea" id="RHEA:24898"/>
        <dbReference type="ChEBI" id="CHEBI:33019"/>
        <dbReference type="ChEBI" id="CHEBI:37565"/>
        <dbReference type="ChEBI" id="CHEBI:58805"/>
        <dbReference type="EC" id="2.7.7.65"/>
    </reaction>
</comment>
<dbReference type="PANTHER" id="PTHR45138:SF9">
    <property type="entry name" value="DIGUANYLATE CYCLASE DGCM-RELATED"/>
    <property type="match status" value="1"/>
</dbReference>
<dbReference type="Proteomes" id="UP000320496">
    <property type="component" value="Chromosome"/>
</dbReference>
<protein>
    <recommendedName>
        <fullName evidence="1">diguanylate cyclase</fullName>
        <ecNumber evidence="1">2.7.7.65</ecNumber>
    </recommendedName>
</protein>
<evidence type="ECO:0000259" key="3">
    <source>
        <dbReference type="PROSITE" id="PS50887"/>
    </source>
</evidence>
<gene>
    <name evidence="4" type="primary">cph2</name>
    <name evidence="4" type="ORF">Mal4_46460</name>
</gene>
<dbReference type="PROSITE" id="PS50887">
    <property type="entry name" value="GGDEF"/>
    <property type="match status" value="1"/>
</dbReference>
<keyword evidence="5" id="KW-1185">Reference proteome</keyword>
<name>A0A517ZCX2_9PLAN</name>
<dbReference type="SUPFAM" id="SSF55781">
    <property type="entry name" value="GAF domain-like"/>
    <property type="match status" value="1"/>
</dbReference>
<accession>A0A517ZCX2</accession>
<dbReference type="Gene3D" id="3.30.70.270">
    <property type="match status" value="1"/>
</dbReference>
<dbReference type="KEGG" id="mri:Mal4_46460"/>
<dbReference type="SUPFAM" id="SSF55073">
    <property type="entry name" value="Nucleotide cyclase"/>
    <property type="match status" value="1"/>
</dbReference>
<dbReference type="PANTHER" id="PTHR45138">
    <property type="entry name" value="REGULATORY COMPONENTS OF SENSORY TRANSDUCTION SYSTEM"/>
    <property type="match status" value="1"/>
</dbReference>
<feature type="domain" description="GGDEF" evidence="3">
    <location>
        <begin position="425"/>
        <end position="563"/>
    </location>
</feature>
<dbReference type="GO" id="GO:1902201">
    <property type="term" value="P:negative regulation of bacterial-type flagellum-dependent cell motility"/>
    <property type="evidence" value="ECO:0007669"/>
    <property type="project" value="TreeGrafter"/>
</dbReference>
<dbReference type="EMBL" id="CP036275">
    <property type="protein sequence ID" value="QDU40290.1"/>
    <property type="molecule type" value="Genomic_DNA"/>
</dbReference>
<dbReference type="InterPro" id="IPR000160">
    <property type="entry name" value="GGDEF_dom"/>
</dbReference>
<dbReference type="GO" id="GO:0043709">
    <property type="term" value="P:cell adhesion involved in single-species biofilm formation"/>
    <property type="evidence" value="ECO:0007669"/>
    <property type="project" value="TreeGrafter"/>
</dbReference>
<evidence type="ECO:0000256" key="2">
    <source>
        <dbReference type="ARBA" id="ARBA00034247"/>
    </source>
</evidence>
<dbReference type="InterPro" id="IPR050469">
    <property type="entry name" value="Diguanylate_Cyclase"/>
</dbReference>
<dbReference type="FunFam" id="3.30.70.270:FF:000001">
    <property type="entry name" value="Diguanylate cyclase domain protein"/>
    <property type="match status" value="1"/>
</dbReference>
<dbReference type="SMART" id="SM00267">
    <property type="entry name" value="GGDEF"/>
    <property type="match status" value="1"/>
</dbReference>
<dbReference type="AlphaFoldDB" id="A0A517ZCX2"/>
<dbReference type="RefSeq" id="WP_145371494.1">
    <property type="nucleotide sequence ID" value="NZ_CP036275.1"/>
</dbReference>
<dbReference type="GO" id="GO:0005886">
    <property type="term" value="C:plasma membrane"/>
    <property type="evidence" value="ECO:0007669"/>
    <property type="project" value="TreeGrafter"/>
</dbReference>
<reference evidence="4 5" key="1">
    <citation type="submission" date="2019-02" db="EMBL/GenBank/DDBJ databases">
        <title>Deep-cultivation of Planctomycetes and their phenomic and genomic characterization uncovers novel biology.</title>
        <authorList>
            <person name="Wiegand S."/>
            <person name="Jogler M."/>
            <person name="Boedeker C."/>
            <person name="Pinto D."/>
            <person name="Vollmers J."/>
            <person name="Rivas-Marin E."/>
            <person name="Kohn T."/>
            <person name="Peeters S.H."/>
            <person name="Heuer A."/>
            <person name="Rast P."/>
            <person name="Oberbeckmann S."/>
            <person name="Bunk B."/>
            <person name="Jeske O."/>
            <person name="Meyerdierks A."/>
            <person name="Storesund J.E."/>
            <person name="Kallscheuer N."/>
            <person name="Luecker S."/>
            <person name="Lage O.M."/>
            <person name="Pohl T."/>
            <person name="Merkel B.J."/>
            <person name="Hornburger P."/>
            <person name="Mueller R.-W."/>
            <person name="Bruemmer F."/>
            <person name="Labrenz M."/>
            <person name="Spormann A.M."/>
            <person name="Op den Camp H."/>
            <person name="Overmann J."/>
            <person name="Amann R."/>
            <person name="Jetten M.S.M."/>
            <person name="Mascher T."/>
            <person name="Medema M.H."/>
            <person name="Devos D.P."/>
            <person name="Kaster A.-K."/>
            <person name="Ovreas L."/>
            <person name="Rohde M."/>
            <person name="Galperin M.Y."/>
            <person name="Jogler C."/>
        </authorList>
    </citation>
    <scope>NUCLEOTIDE SEQUENCE [LARGE SCALE GENOMIC DNA]</scope>
    <source>
        <strain evidence="4 5">Mal4</strain>
    </source>
</reference>
<dbReference type="NCBIfam" id="TIGR00254">
    <property type="entry name" value="GGDEF"/>
    <property type="match status" value="1"/>
</dbReference>
<dbReference type="Pfam" id="PF00990">
    <property type="entry name" value="GGDEF"/>
    <property type="match status" value="1"/>
</dbReference>
<proteinExistence type="predicted"/>
<dbReference type="OrthoDB" id="244535at2"/>
<evidence type="ECO:0000256" key="1">
    <source>
        <dbReference type="ARBA" id="ARBA00012528"/>
    </source>
</evidence>
<evidence type="ECO:0000313" key="5">
    <source>
        <dbReference type="Proteomes" id="UP000320496"/>
    </source>
</evidence>
<dbReference type="GO" id="GO:0052621">
    <property type="term" value="F:diguanylate cyclase activity"/>
    <property type="evidence" value="ECO:0007669"/>
    <property type="project" value="UniProtKB-EC"/>
</dbReference>
<organism evidence="4 5">
    <name type="scientific">Maioricimonas rarisocia</name>
    <dbReference type="NCBI Taxonomy" id="2528026"/>
    <lineage>
        <taxon>Bacteria</taxon>
        <taxon>Pseudomonadati</taxon>
        <taxon>Planctomycetota</taxon>
        <taxon>Planctomycetia</taxon>
        <taxon>Planctomycetales</taxon>
        <taxon>Planctomycetaceae</taxon>
        <taxon>Maioricimonas</taxon>
    </lineage>
</organism>
<dbReference type="InterPro" id="IPR029787">
    <property type="entry name" value="Nucleotide_cyclase"/>
</dbReference>
<sequence>MSTLQQFLQPFRTDAFLLGLLAGAGCFYLLQHLLRQYRFQSVDPAAAGVVPDSMASLIPQLAGERDLALLHARTLDGLLKGLDGNTAAQRLLQNLIPDADRDFAVLLGRSERRFWTVAHRGRTEFTPPHTICFDDASEAVILRGQTMQLSGAELERSGLVRHLFGTQRYVPRQLIVSHLTETNGVELLLVTSTLPGEALPFEVRRDVVVELLEKISGRVTIPDALPTESHTLEMTREIFELRSLIDLDFRSNLELIEEFLSRLASLSGFHRASVYLASDGPLMPLNLLCRAGRSRGNEQQCAALEDRLAQYGITRADMCRLDDQQLKQFENDSCLGGVLTVPLRRQETLVGLLCLSRAAGAPEVDIDHELINWVAEYTVDIILRTVDHAVIERQARRDALTQLANRHAFQSELERNLRLADETQQPCSLVLVDLDHFKAINDRFGHLAGDEALRSVAKLLQATVSECGVRRPPVVARYGGEEFAILLPATGVDEAEQVAERLVRAVCSNRITYEDRAIPVTISAGVATRPDHALTERQLVAAADSALYHAKQSGRNQASSVDDVTVVPAVPDNCETGSPA</sequence>
<dbReference type="InterPro" id="IPR043128">
    <property type="entry name" value="Rev_trsase/Diguanyl_cyclase"/>
</dbReference>
<dbReference type="CDD" id="cd01949">
    <property type="entry name" value="GGDEF"/>
    <property type="match status" value="1"/>
</dbReference>
<dbReference type="EC" id="2.7.7.65" evidence="1"/>
<evidence type="ECO:0000313" key="4">
    <source>
        <dbReference type="EMBL" id="QDU40290.1"/>
    </source>
</evidence>